<evidence type="ECO:0000313" key="1">
    <source>
        <dbReference type="EMBL" id="GIY90960.1"/>
    </source>
</evidence>
<protein>
    <submittedName>
        <fullName evidence="1">Uncharacterized protein</fullName>
    </submittedName>
</protein>
<organism evidence="1 2">
    <name type="scientific">Caerostris extrusa</name>
    <name type="common">Bark spider</name>
    <name type="synonym">Caerostris bankana</name>
    <dbReference type="NCBI Taxonomy" id="172846"/>
    <lineage>
        <taxon>Eukaryota</taxon>
        <taxon>Metazoa</taxon>
        <taxon>Ecdysozoa</taxon>
        <taxon>Arthropoda</taxon>
        <taxon>Chelicerata</taxon>
        <taxon>Arachnida</taxon>
        <taxon>Araneae</taxon>
        <taxon>Araneomorphae</taxon>
        <taxon>Entelegynae</taxon>
        <taxon>Araneoidea</taxon>
        <taxon>Araneidae</taxon>
        <taxon>Caerostris</taxon>
    </lineage>
</organism>
<accession>A0AAV4XAG1</accession>
<name>A0AAV4XAG1_CAEEX</name>
<dbReference type="AlphaFoldDB" id="A0AAV4XAG1"/>
<sequence length="113" mass="13137">MAVHLKHIGNERPEHLKFIKFIGAPRKAHVLIFQLDITVHQSFASSGAASFENRDAFRISSAPAHFRIRILSLTSLHFEYNFYKYVYIRLQILPLSVWIRAYVTTFMDGSDVR</sequence>
<gene>
    <name evidence="1" type="ORF">CEXT_88681</name>
</gene>
<evidence type="ECO:0000313" key="2">
    <source>
        <dbReference type="Proteomes" id="UP001054945"/>
    </source>
</evidence>
<reference evidence="1 2" key="1">
    <citation type="submission" date="2021-06" db="EMBL/GenBank/DDBJ databases">
        <title>Caerostris extrusa draft genome.</title>
        <authorList>
            <person name="Kono N."/>
            <person name="Arakawa K."/>
        </authorList>
    </citation>
    <scope>NUCLEOTIDE SEQUENCE [LARGE SCALE GENOMIC DNA]</scope>
</reference>
<proteinExistence type="predicted"/>
<keyword evidence="2" id="KW-1185">Reference proteome</keyword>
<dbReference type="EMBL" id="BPLR01017365">
    <property type="protein sequence ID" value="GIY90960.1"/>
    <property type="molecule type" value="Genomic_DNA"/>
</dbReference>
<dbReference type="Proteomes" id="UP001054945">
    <property type="component" value="Unassembled WGS sequence"/>
</dbReference>
<comment type="caution">
    <text evidence="1">The sequence shown here is derived from an EMBL/GenBank/DDBJ whole genome shotgun (WGS) entry which is preliminary data.</text>
</comment>